<protein>
    <submittedName>
        <fullName evidence="1">(apollo) hypothetical protein</fullName>
    </submittedName>
</protein>
<dbReference type="AlphaFoldDB" id="A0A8S3WGZ8"/>
<evidence type="ECO:0000313" key="1">
    <source>
        <dbReference type="EMBL" id="CAG4959448.1"/>
    </source>
</evidence>
<proteinExistence type="predicted"/>
<dbReference type="EMBL" id="CAJQZP010000397">
    <property type="protein sequence ID" value="CAG4959448.1"/>
    <property type="molecule type" value="Genomic_DNA"/>
</dbReference>
<dbReference type="Proteomes" id="UP000691718">
    <property type="component" value="Unassembled WGS sequence"/>
</dbReference>
<organism evidence="1 2">
    <name type="scientific">Parnassius apollo</name>
    <name type="common">Apollo butterfly</name>
    <name type="synonym">Papilio apollo</name>
    <dbReference type="NCBI Taxonomy" id="110799"/>
    <lineage>
        <taxon>Eukaryota</taxon>
        <taxon>Metazoa</taxon>
        <taxon>Ecdysozoa</taxon>
        <taxon>Arthropoda</taxon>
        <taxon>Hexapoda</taxon>
        <taxon>Insecta</taxon>
        <taxon>Pterygota</taxon>
        <taxon>Neoptera</taxon>
        <taxon>Endopterygota</taxon>
        <taxon>Lepidoptera</taxon>
        <taxon>Glossata</taxon>
        <taxon>Ditrysia</taxon>
        <taxon>Papilionoidea</taxon>
        <taxon>Papilionidae</taxon>
        <taxon>Parnassiinae</taxon>
        <taxon>Parnassini</taxon>
        <taxon>Parnassius</taxon>
        <taxon>Parnassius</taxon>
    </lineage>
</organism>
<dbReference type="OrthoDB" id="7489964at2759"/>
<sequence length="145" mass="15835">METQIIKSKPFSRDENKALLELIEMSKIIMSNATNASSNKMKDKDVLVSVHPQTKYWIVVPAGVVKEPERFVVICDGGDIVPNGDGVEELGGDARVNLEILEFQDTPVPDPQTEMVVTPTSPHSAMAQVNTCAVAEKIKVSDTQL</sequence>
<evidence type="ECO:0000313" key="2">
    <source>
        <dbReference type="Proteomes" id="UP000691718"/>
    </source>
</evidence>
<reference evidence="1" key="1">
    <citation type="submission" date="2021-04" db="EMBL/GenBank/DDBJ databases">
        <authorList>
            <person name="Tunstrom K."/>
        </authorList>
    </citation>
    <scope>NUCLEOTIDE SEQUENCE</scope>
</reference>
<comment type="caution">
    <text evidence="1">The sequence shown here is derived from an EMBL/GenBank/DDBJ whole genome shotgun (WGS) entry which is preliminary data.</text>
</comment>
<keyword evidence="2" id="KW-1185">Reference proteome</keyword>
<accession>A0A8S3WGZ8</accession>
<gene>
    <name evidence="1" type="ORF">PAPOLLO_LOCUS6157</name>
</gene>
<name>A0A8S3WGZ8_PARAO</name>